<dbReference type="InterPro" id="IPR053177">
    <property type="entry name" value="ADP-glucose_phosphorylase"/>
</dbReference>
<accession>A0A2S7N036</accession>
<evidence type="ECO:0000259" key="1">
    <source>
        <dbReference type="Pfam" id="PF16285"/>
    </source>
</evidence>
<comment type="caution">
    <text evidence="3">The sequence shown here is derived from an EMBL/GenBank/DDBJ whole genome shotgun (WGS) entry which is preliminary data.</text>
</comment>
<dbReference type="InterPro" id="IPR049285">
    <property type="entry name" value="DUF4931_C"/>
</dbReference>
<dbReference type="RefSeq" id="WP_104849093.1">
    <property type="nucleotide sequence ID" value="NZ_PKOZ01000004.1"/>
</dbReference>
<dbReference type="PANTHER" id="PTHR42763:SF2">
    <property type="entry name" value="ADP-GLUCOSE PHOSPHORYLASE"/>
    <property type="match status" value="1"/>
</dbReference>
<dbReference type="Gene3D" id="3.30.428.10">
    <property type="entry name" value="HIT-like"/>
    <property type="match status" value="1"/>
</dbReference>
<dbReference type="SUPFAM" id="SSF54197">
    <property type="entry name" value="HIT-like"/>
    <property type="match status" value="1"/>
</dbReference>
<dbReference type="AlphaFoldDB" id="A0A2S7N036"/>
<proteinExistence type="predicted"/>
<dbReference type="OrthoDB" id="1803128at2"/>
<dbReference type="PANTHER" id="PTHR42763">
    <property type="entry name" value="ADP-GLUCOSE PHOSPHORYLASE"/>
    <property type="match status" value="1"/>
</dbReference>
<dbReference type="InterPro" id="IPR036265">
    <property type="entry name" value="HIT-like_sf"/>
</dbReference>
<protein>
    <submittedName>
        <fullName evidence="3">DUF4931 domain-containing protein</fullName>
    </submittedName>
</protein>
<feature type="domain" description="DUF4931" evidence="2">
    <location>
        <begin position="135"/>
        <end position="253"/>
    </location>
</feature>
<dbReference type="Pfam" id="PF20956">
    <property type="entry name" value="DUF4931_C"/>
    <property type="match status" value="1"/>
</dbReference>
<dbReference type="Proteomes" id="UP000239663">
    <property type="component" value="Unassembled WGS sequence"/>
</dbReference>
<evidence type="ECO:0000313" key="4">
    <source>
        <dbReference type="Proteomes" id="UP000239663"/>
    </source>
</evidence>
<gene>
    <name evidence="3" type="ORF">CYL18_08590</name>
</gene>
<dbReference type="EMBL" id="PKOZ01000004">
    <property type="protein sequence ID" value="PQD95338.1"/>
    <property type="molecule type" value="Genomic_DNA"/>
</dbReference>
<name>A0A2S7N036_9BACI</name>
<dbReference type="InterPro" id="IPR046322">
    <property type="entry name" value="DUF4931"/>
</dbReference>
<dbReference type="PIRSF" id="PIRSF031505">
    <property type="entry name" value="GalT_short"/>
    <property type="match status" value="1"/>
</dbReference>
<feature type="domain" description="DUF4931" evidence="1">
    <location>
        <begin position="8"/>
        <end position="131"/>
    </location>
</feature>
<sequence length="262" mass="30419">MEHQQLFFSSALISQKPNTIRNQNTDCPFCRTEELEEILAREGNIIWLMNKYPTLKDTYQTVIIETDECTSDMRQYSTSHMRKLMRFCLDKWQEIEGTDRYRSVILFKNHGPYSGGSISHPHMQIIGMNEVDYHQNITMANFEGTNAFTHNGVELTISAYPIIGFTEFNLLASADNQYDTFADMLQVLIRYILNGFHKGCNSFNLFFYRFNDKIICKAIPRFVVSPLFVGYKIPQVLMDIDLNRMTKDLSALYSAYARSELA</sequence>
<evidence type="ECO:0000313" key="3">
    <source>
        <dbReference type="EMBL" id="PQD95338.1"/>
    </source>
</evidence>
<keyword evidence="4" id="KW-1185">Reference proteome</keyword>
<reference evidence="3 4" key="1">
    <citation type="submission" date="2017-12" db="EMBL/GenBank/DDBJ databases">
        <title>Taxonomic description and draft genome of Pradoshia cofamensis Gen. nov., sp. nov., a thermotolerant bacillale isolated from anterior gut of earthworm Eisenia fetida.</title>
        <authorList>
            <person name="Saha T."/>
            <person name="Chakraborty R."/>
        </authorList>
    </citation>
    <scope>NUCLEOTIDE SEQUENCE [LARGE SCALE GENOMIC DNA]</scope>
    <source>
        <strain evidence="3 4">EAG3</strain>
    </source>
</reference>
<organism evidence="3 4">
    <name type="scientific">Pradoshia eiseniae</name>
    <dbReference type="NCBI Taxonomy" id="2064768"/>
    <lineage>
        <taxon>Bacteria</taxon>
        <taxon>Bacillati</taxon>
        <taxon>Bacillota</taxon>
        <taxon>Bacilli</taxon>
        <taxon>Bacillales</taxon>
        <taxon>Bacillaceae</taxon>
        <taxon>Pradoshia</taxon>
    </lineage>
</organism>
<dbReference type="Pfam" id="PF16285">
    <property type="entry name" value="DUF4931_N"/>
    <property type="match status" value="1"/>
</dbReference>
<dbReference type="InterPro" id="IPR012361">
    <property type="entry name" value="GalT_short"/>
</dbReference>
<evidence type="ECO:0000259" key="2">
    <source>
        <dbReference type="Pfam" id="PF20956"/>
    </source>
</evidence>